<feature type="compositionally biased region" description="Low complexity" evidence="1">
    <location>
        <begin position="637"/>
        <end position="646"/>
    </location>
</feature>
<dbReference type="InterPro" id="IPR019193">
    <property type="entry name" value="UBQ-conj_enz_E2-bd_prot"/>
</dbReference>
<reference evidence="3" key="1">
    <citation type="submission" date="2024-04" db="EMBL/GenBank/DDBJ databases">
        <authorList>
            <person name="Shaw F."/>
            <person name="Minotto A."/>
        </authorList>
    </citation>
    <scope>NUCLEOTIDE SEQUENCE [LARGE SCALE GENOMIC DNA]</scope>
</reference>
<proteinExistence type="predicted"/>
<feature type="region of interest" description="Disordered" evidence="1">
    <location>
        <begin position="566"/>
        <end position="591"/>
    </location>
</feature>
<feature type="region of interest" description="Disordered" evidence="1">
    <location>
        <begin position="613"/>
        <end position="651"/>
    </location>
</feature>
<feature type="region of interest" description="Disordered" evidence="1">
    <location>
        <begin position="1"/>
        <end position="34"/>
    </location>
</feature>
<feature type="compositionally biased region" description="Low complexity" evidence="1">
    <location>
        <begin position="613"/>
        <end position="627"/>
    </location>
</feature>
<dbReference type="Pfam" id="PF09814">
    <property type="entry name" value="HECT_2"/>
    <property type="match status" value="1"/>
</dbReference>
<dbReference type="EMBL" id="OZ037954">
    <property type="protein sequence ID" value="CAL1699137.1"/>
    <property type="molecule type" value="Genomic_DNA"/>
</dbReference>
<dbReference type="PANTHER" id="PTHR31531">
    <property type="entry name" value="E3 UBIQUITIN-PROTEIN LIGASE E3D FAMILY MEMBER"/>
    <property type="match status" value="1"/>
</dbReference>
<dbReference type="PANTHER" id="PTHR31531:SF2">
    <property type="entry name" value="E3 UBIQUITIN-PROTEIN LIGASE E3D"/>
    <property type="match status" value="1"/>
</dbReference>
<gene>
    <name evidence="2" type="ORF">GFSPODELE1_LOCUS2520</name>
</gene>
<name>A0ABP1CTY5_9APHY</name>
<evidence type="ECO:0000256" key="1">
    <source>
        <dbReference type="SAM" id="MobiDB-lite"/>
    </source>
</evidence>
<protein>
    <submittedName>
        <fullName evidence="2">Uncharacterized protein</fullName>
    </submittedName>
</protein>
<sequence>MATLVRARPDAEFSDSSHPLSYGIPKPFPGPTEREQQDLLDSLASERLHLDLSASLAGPSNATPAYVDATREGDTVENRSVSLFFALLLQTLIVLQEELPPSINHLRTRCLTTLNDLLTTSSRWQPIVPDRRHSMPSLSVSPAPPSHTSALRTLVSNLRSEENGDETSPVVDSTDDALLLRELQDRVSRLAVRLDVREAQLARSLVSLLIRFHRLFELYPAPASASSPRVASWNSSSRLPRVPTPEDAFKDLRRQLNDFQLERSAIGEQANGNDVQSPVRTVEAALLWSRIDDDLETLSALCRSTTDDGRLPPEYDPADYERDVELDSLPQYEYESTDLGLAKSSALKDSDSIFATSSSQLGVGGTVNTLSEKMKMDLEAVTMAIDRLYMVAPQLHSQRVELKKAKLEQMERAKRSGKQKATVVDDEAIELEKMVELIGKASGRKMVDQSVEMSGSLKARLEQAKRQDAEKRREFVEHLMVHSGAGRLRSQDATFHPPHIHRSHTAQPSDKLQDPNALLSLPEFIREAVPEAVQRRMKLDAEELDPEAMLSLPDFVKEPMPERLLRGSRHSRVQSYSVSAEGNDAAMDVTSPKPVKALKSVKNRSRSLSAPPLAWLLSGSSSRTSPSPNEGRKSRSGRTSRPGSSHGRIEPVQEHLDVTFVAEHHENLQHILVFLTIAGLRSGSHVEAEVISRDGSVRGNQLVLECETSTSPTLDLPVRVPVGKKEVRLVPGTENRFEIKLPTLSPGRSRPNTPSASNSDHESFDVAILDATRLSSLTPTSFICSSCSLPLVHASKLHQYRDLPSEHWAELVDAWMCHADIKLHEDVKKGSRDGFWPSAGEGLVGGSYVLVHENDVIKTNFCHPEIEKHADDWQRVRCICGAVVGRCQEHRPRDGEASMVYRLAKYAFRPISPSSEPSKLPLSAFIFEDMNEFVQAHATYRFVIVDEEDDRPRILVWLFKPNMRLSYTTPSQFLIPKSGSIRAAKVLFKLLAPSTPSDLHTIINKYPGFPQAEHIYYPIDICRRLAGSLKESNTAYPEDMRTMTGLDVGWLQRT</sequence>
<evidence type="ECO:0000313" key="3">
    <source>
        <dbReference type="Proteomes" id="UP001497453"/>
    </source>
</evidence>
<keyword evidence="3" id="KW-1185">Reference proteome</keyword>
<accession>A0ABP1CTY5</accession>
<evidence type="ECO:0000313" key="2">
    <source>
        <dbReference type="EMBL" id="CAL1699137.1"/>
    </source>
</evidence>
<organism evidence="2 3">
    <name type="scientific">Somion occarium</name>
    <dbReference type="NCBI Taxonomy" id="3059160"/>
    <lineage>
        <taxon>Eukaryota</taxon>
        <taxon>Fungi</taxon>
        <taxon>Dikarya</taxon>
        <taxon>Basidiomycota</taxon>
        <taxon>Agaricomycotina</taxon>
        <taxon>Agaricomycetes</taxon>
        <taxon>Polyporales</taxon>
        <taxon>Cerrenaceae</taxon>
        <taxon>Somion</taxon>
    </lineage>
</organism>
<feature type="region of interest" description="Disordered" evidence="1">
    <location>
        <begin position="742"/>
        <end position="761"/>
    </location>
</feature>
<dbReference type="Proteomes" id="UP001497453">
    <property type="component" value="Chromosome 11"/>
</dbReference>